<feature type="signal peptide" evidence="1">
    <location>
        <begin position="1"/>
        <end position="16"/>
    </location>
</feature>
<dbReference type="EMBL" id="JARJLG010000128">
    <property type="protein sequence ID" value="KAJ7740208.1"/>
    <property type="molecule type" value="Genomic_DNA"/>
</dbReference>
<organism evidence="2 3">
    <name type="scientific">Mycena maculata</name>
    <dbReference type="NCBI Taxonomy" id="230809"/>
    <lineage>
        <taxon>Eukaryota</taxon>
        <taxon>Fungi</taxon>
        <taxon>Dikarya</taxon>
        <taxon>Basidiomycota</taxon>
        <taxon>Agaricomycotina</taxon>
        <taxon>Agaricomycetes</taxon>
        <taxon>Agaricomycetidae</taxon>
        <taxon>Agaricales</taxon>
        <taxon>Marasmiineae</taxon>
        <taxon>Mycenaceae</taxon>
        <taxon>Mycena</taxon>
    </lineage>
</organism>
<keyword evidence="1" id="KW-0732">Signal</keyword>
<sequence length="163" mass="18184">MKISLVLLSLVISVLTEQHLFDVKPLGTTFHHPIRRVAVVGGGAAGLQAAAQLIEHNFTKLVREPYPDEPGGHTAKIPVQLPTSRYYSEGDEGLTLDERVPEDIYWTGHYIPDPKLAYTIARPWTIGRYQSYGFAKVWAGTARLSTSESEEMKPEPDPRRGPF</sequence>
<comment type="caution">
    <text evidence="2">The sequence shown here is derived from an EMBL/GenBank/DDBJ whole genome shotgun (WGS) entry which is preliminary data.</text>
</comment>
<protein>
    <recommendedName>
        <fullName evidence="4">FAD/NAD(P)-binding domain-containing protein</fullName>
    </recommendedName>
</protein>
<dbReference type="Gene3D" id="3.50.50.60">
    <property type="entry name" value="FAD/NAD(P)-binding domain"/>
    <property type="match status" value="1"/>
</dbReference>
<reference evidence="2" key="1">
    <citation type="submission" date="2023-03" db="EMBL/GenBank/DDBJ databases">
        <title>Massive genome expansion in bonnet fungi (Mycena s.s.) driven by repeated elements and novel gene families across ecological guilds.</title>
        <authorList>
            <consortium name="Lawrence Berkeley National Laboratory"/>
            <person name="Harder C.B."/>
            <person name="Miyauchi S."/>
            <person name="Viragh M."/>
            <person name="Kuo A."/>
            <person name="Thoen E."/>
            <person name="Andreopoulos B."/>
            <person name="Lu D."/>
            <person name="Skrede I."/>
            <person name="Drula E."/>
            <person name="Henrissat B."/>
            <person name="Morin E."/>
            <person name="Kohler A."/>
            <person name="Barry K."/>
            <person name="LaButti K."/>
            <person name="Morin E."/>
            <person name="Salamov A."/>
            <person name="Lipzen A."/>
            <person name="Mereny Z."/>
            <person name="Hegedus B."/>
            <person name="Baldrian P."/>
            <person name="Stursova M."/>
            <person name="Weitz H."/>
            <person name="Taylor A."/>
            <person name="Grigoriev I.V."/>
            <person name="Nagy L.G."/>
            <person name="Martin F."/>
            <person name="Kauserud H."/>
        </authorList>
    </citation>
    <scope>NUCLEOTIDE SEQUENCE</scope>
    <source>
        <strain evidence="2">CBHHK188m</strain>
    </source>
</reference>
<accession>A0AAD7MZR6</accession>
<proteinExistence type="predicted"/>
<keyword evidence="3" id="KW-1185">Reference proteome</keyword>
<evidence type="ECO:0008006" key="4">
    <source>
        <dbReference type="Google" id="ProtNLM"/>
    </source>
</evidence>
<feature type="chain" id="PRO_5041971905" description="FAD/NAD(P)-binding domain-containing protein" evidence="1">
    <location>
        <begin position="17"/>
        <end position="163"/>
    </location>
</feature>
<gene>
    <name evidence="2" type="ORF">DFH07DRAFT_982714</name>
</gene>
<evidence type="ECO:0000313" key="3">
    <source>
        <dbReference type="Proteomes" id="UP001215280"/>
    </source>
</evidence>
<dbReference type="AlphaFoldDB" id="A0AAD7MZR6"/>
<dbReference type="SUPFAM" id="SSF51971">
    <property type="entry name" value="Nucleotide-binding domain"/>
    <property type="match status" value="1"/>
</dbReference>
<evidence type="ECO:0000256" key="1">
    <source>
        <dbReference type="SAM" id="SignalP"/>
    </source>
</evidence>
<dbReference type="Proteomes" id="UP001215280">
    <property type="component" value="Unassembled WGS sequence"/>
</dbReference>
<dbReference type="InterPro" id="IPR036188">
    <property type="entry name" value="FAD/NAD-bd_sf"/>
</dbReference>
<name>A0AAD7MZR6_9AGAR</name>
<evidence type="ECO:0000313" key="2">
    <source>
        <dbReference type="EMBL" id="KAJ7740208.1"/>
    </source>
</evidence>